<comment type="caution">
    <text evidence="3">The sequence shown here is derived from an EMBL/GenBank/DDBJ whole genome shotgun (WGS) entry which is preliminary data.</text>
</comment>
<keyword evidence="1" id="KW-0812">Transmembrane</keyword>
<keyword evidence="1" id="KW-1133">Transmembrane helix</keyword>
<dbReference type="CDD" id="cd07033">
    <property type="entry name" value="TPP_PYR_DXS_TK_like"/>
    <property type="match status" value="1"/>
</dbReference>
<dbReference type="InterPro" id="IPR033248">
    <property type="entry name" value="Transketolase_C"/>
</dbReference>
<reference evidence="3 4" key="1">
    <citation type="submission" date="2023-07" db="EMBL/GenBank/DDBJ databases">
        <title>Description of novel actinomycetes strains, isolated from tidal flat sediment.</title>
        <authorList>
            <person name="Lu C."/>
        </authorList>
    </citation>
    <scope>NUCLEOTIDE SEQUENCE [LARGE SCALE GENOMIC DNA]</scope>
    <source>
        <strain evidence="3 4">SYSU T00b441</strain>
    </source>
</reference>
<evidence type="ECO:0000259" key="2">
    <source>
        <dbReference type="SMART" id="SM00861"/>
    </source>
</evidence>
<feature type="domain" description="Transketolase-like pyrimidine-binding" evidence="2">
    <location>
        <begin position="7"/>
        <end position="173"/>
    </location>
</feature>
<organism evidence="3 4">
    <name type="scientific">Actinotalea lenta</name>
    <dbReference type="NCBI Taxonomy" id="3064654"/>
    <lineage>
        <taxon>Bacteria</taxon>
        <taxon>Bacillati</taxon>
        <taxon>Actinomycetota</taxon>
        <taxon>Actinomycetes</taxon>
        <taxon>Micrococcales</taxon>
        <taxon>Cellulomonadaceae</taxon>
        <taxon>Actinotalea</taxon>
    </lineage>
</organism>
<dbReference type="Pfam" id="PF02780">
    <property type="entry name" value="Transketolase_C"/>
    <property type="match status" value="1"/>
</dbReference>
<dbReference type="InterPro" id="IPR005475">
    <property type="entry name" value="Transketolase-like_Pyr-bd"/>
</dbReference>
<proteinExistence type="predicted"/>
<dbReference type="RefSeq" id="WP_304602077.1">
    <property type="nucleotide sequence ID" value="NZ_JAUQYP010000002.1"/>
</dbReference>
<gene>
    <name evidence="3" type="ORF">Q6348_14335</name>
</gene>
<accession>A0ABT9DF38</accession>
<evidence type="ECO:0000313" key="4">
    <source>
        <dbReference type="Proteomes" id="UP001232536"/>
    </source>
</evidence>
<dbReference type="SMART" id="SM00861">
    <property type="entry name" value="Transket_pyr"/>
    <property type="match status" value="1"/>
</dbReference>
<keyword evidence="1" id="KW-0472">Membrane</keyword>
<dbReference type="InterPro" id="IPR029061">
    <property type="entry name" value="THDP-binding"/>
</dbReference>
<protein>
    <submittedName>
        <fullName evidence="3">Transketolase C-terminal domain-containing protein</fullName>
    </submittedName>
</protein>
<keyword evidence="4" id="KW-1185">Reference proteome</keyword>
<dbReference type="SUPFAM" id="SSF52518">
    <property type="entry name" value="Thiamin diphosphate-binding fold (THDP-binding)"/>
    <property type="match status" value="1"/>
</dbReference>
<dbReference type="Gene3D" id="3.40.50.970">
    <property type="match status" value="1"/>
</dbReference>
<dbReference type="Pfam" id="PF02779">
    <property type="entry name" value="Transket_pyr"/>
    <property type="match status" value="1"/>
</dbReference>
<name>A0ABT9DF38_9CELL</name>
<sequence length="312" mass="33125">MTLPMGVAQREVFGRVVAALADDDPRIVVVDGDVASSTKADIVEKAHPDRFLEMGIAEQNMLGVAAGLATTGLIPFVSTFVAFAVVRPLDQVRVLIAQTGANVKITPSYAGLFTGSTGMSHIIVDDLAIMRDMPGMVVIAPADDVEAEGALRWAAQYEGPVYVRLVRDATPRVFEPGRPFEIGTVAVLREGSDVSLLSTGTQTPRVLQAADLLAEQGVDARVVHVPTLKPLDVDGIVDAASTGRVITIEEHSVLGGLGGAVAEVLSEHRPTRLDRLGFQDVYPESGTNDDLLDLYGLTPAKVAAQVAERLRR</sequence>
<dbReference type="InterPro" id="IPR051157">
    <property type="entry name" value="PDH/Transketolase"/>
</dbReference>
<dbReference type="PANTHER" id="PTHR43825:SF1">
    <property type="entry name" value="TRANSKETOLASE-LIKE PYRIMIDINE-BINDING DOMAIN-CONTAINING PROTEIN"/>
    <property type="match status" value="1"/>
</dbReference>
<dbReference type="PANTHER" id="PTHR43825">
    <property type="entry name" value="PYRUVATE DEHYDROGENASE E1 COMPONENT"/>
    <property type="match status" value="1"/>
</dbReference>
<feature type="transmembrane region" description="Helical" evidence="1">
    <location>
        <begin position="61"/>
        <end position="86"/>
    </location>
</feature>
<dbReference type="SUPFAM" id="SSF52922">
    <property type="entry name" value="TK C-terminal domain-like"/>
    <property type="match status" value="1"/>
</dbReference>
<dbReference type="Gene3D" id="3.40.50.920">
    <property type="match status" value="1"/>
</dbReference>
<evidence type="ECO:0000256" key="1">
    <source>
        <dbReference type="SAM" id="Phobius"/>
    </source>
</evidence>
<evidence type="ECO:0000313" key="3">
    <source>
        <dbReference type="EMBL" id="MDO8108373.1"/>
    </source>
</evidence>
<dbReference type="InterPro" id="IPR009014">
    <property type="entry name" value="Transketo_C/PFOR_II"/>
</dbReference>
<dbReference type="EMBL" id="JAUQYP010000002">
    <property type="protein sequence ID" value="MDO8108373.1"/>
    <property type="molecule type" value="Genomic_DNA"/>
</dbReference>
<dbReference type="Proteomes" id="UP001232536">
    <property type="component" value="Unassembled WGS sequence"/>
</dbReference>